<proteinExistence type="predicted"/>
<dbReference type="Gene3D" id="2.60.40.10">
    <property type="entry name" value="Immunoglobulins"/>
    <property type="match status" value="4"/>
</dbReference>
<dbReference type="Proteomes" id="UP001607302">
    <property type="component" value="Unassembled WGS sequence"/>
</dbReference>
<dbReference type="InterPro" id="IPR036179">
    <property type="entry name" value="Ig-like_dom_sf"/>
</dbReference>
<keyword evidence="2" id="KW-1185">Reference proteome</keyword>
<organism evidence="1 2">
    <name type="scientific">Vespula squamosa</name>
    <name type="common">Southern yellow jacket</name>
    <name type="synonym">Wasp</name>
    <dbReference type="NCBI Taxonomy" id="30214"/>
    <lineage>
        <taxon>Eukaryota</taxon>
        <taxon>Metazoa</taxon>
        <taxon>Ecdysozoa</taxon>
        <taxon>Arthropoda</taxon>
        <taxon>Hexapoda</taxon>
        <taxon>Insecta</taxon>
        <taxon>Pterygota</taxon>
        <taxon>Neoptera</taxon>
        <taxon>Endopterygota</taxon>
        <taxon>Hymenoptera</taxon>
        <taxon>Apocrita</taxon>
        <taxon>Aculeata</taxon>
        <taxon>Vespoidea</taxon>
        <taxon>Vespidae</taxon>
        <taxon>Vespinae</taxon>
        <taxon>Vespula</taxon>
    </lineage>
</organism>
<gene>
    <name evidence="1" type="ORF">V1478_000447</name>
</gene>
<dbReference type="FunFam" id="2.60.40.10:FF:000310">
    <property type="entry name" value="Down syndrome cell adhesion molecule, isoform D"/>
    <property type="match status" value="1"/>
</dbReference>
<comment type="caution">
    <text evidence="1">The sequence shown here is derived from an EMBL/GenBank/DDBJ whole genome shotgun (WGS) entry which is preliminary data.</text>
</comment>
<dbReference type="EMBL" id="JAUDFV010000020">
    <property type="protein sequence ID" value="KAL2740306.1"/>
    <property type="molecule type" value="Genomic_DNA"/>
</dbReference>
<accession>A0ABD2C5I0</accession>
<dbReference type="SUPFAM" id="SSF48726">
    <property type="entry name" value="Immunoglobulin"/>
    <property type="match status" value="1"/>
</dbReference>
<dbReference type="AlphaFoldDB" id="A0ABD2C5I0"/>
<evidence type="ECO:0000313" key="1">
    <source>
        <dbReference type="EMBL" id="KAL2740306.1"/>
    </source>
</evidence>
<name>A0ABD2C5I0_VESSQ</name>
<sequence length="683" mass="75945">MPARAVVSQFFVTEAENEYVIRANSAIMKCKIPSFVSEFVQVDQWVADDGTIYTPGEEYVVQQFYETRVIDEFVLRGNTATLKCLVPSFVADFVDVIEWLAVEDGSTYTSSNQDEKVVGQYFEVQVYDQFAIRGNAAIFKCQVPSFVADHVDVVGWIDSNGGSYVADDQSYVVGQRYAVNVMDEHVLRGNAAIIKCHIPSFVAEFVEVDSWIEDNTTDIYPSPDYDGKYLVLPSGELHIRDVGPEDGYKTYQCRTKHRLTGETRLSATKGRLVITEPVGSVRPKFPSMDNINGLSTSSSDNIPLLCPAQGFPSPWEAYVQRFLLQMTSVASEHWSTVRKPCCAQHRGSPFLCTEPVGSVRPKFPTIDDSRSFRTTMDGSVTLLCPAQGFPVPLYKTGWQCKAEVSGYVEHKRFHDVPRWKYDAIDFLFHLIEPVGSVRPKFPTIDDTRGFRTIKDGSVTLACSAQGFPVPVHNARPKLSSTINLIGLSAKTNDSLSLFCPAQGFPVPTYRTGNQCKAKIHKCRYKGGQANSEYEQGVDDLSSSRVPCPYHTVKPVGARSPRFTSDDLSRTIGRYEGQPITIFCAAQGSPNQLEAKHQPFLEKPRSLCYLDESEQKLASPATPRVTLSLRLEPMGSKAPAFLGDVKSFFFLRKENTEVSLLCNAQGYPVPVTRTGGNEEAEILE</sequence>
<protein>
    <submittedName>
        <fullName evidence="1">Down syndrome cell adhesion molecule-like protein Dscam2</fullName>
    </submittedName>
</protein>
<reference evidence="1 2" key="1">
    <citation type="journal article" date="2024" name="Ann. Entomol. Soc. Am.">
        <title>Genomic analyses of the southern and eastern yellowjacket wasps (Hymenoptera: Vespidae) reveal evolutionary signatures of social life.</title>
        <authorList>
            <person name="Catto M.A."/>
            <person name="Caine P.B."/>
            <person name="Orr S.E."/>
            <person name="Hunt B.G."/>
            <person name="Goodisman M.A.D."/>
        </authorList>
    </citation>
    <scope>NUCLEOTIDE SEQUENCE [LARGE SCALE GENOMIC DNA]</scope>
    <source>
        <strain evidence="1">233</strain>
        <tissue evidence="1">Head and thorax</tissue>
    </source>
</reference>
<evidence type="ECO:0000313" key="2">
    <source>
        <dbReference type="Proteomes" id="UP001607302"/>
    </source>
</evidence>
<dbReference type="InterPro" id="IPR013783">
    <property type="entry name" value="Ig-like_fold"/>
</dbReference>